<protein>
    <recommendedName>
        <fullName evidence="10">Flagellar protein FliL</fullName>
    </recommendedName>
</protein>
<evidence type="ECO:0000256" key="10">
    <source>
        <dbReference type="RuleBase" id="RU364125"/>
    </source>
</evidence>
<organism evidence="11 12">
    <name type="scientific">Manganibacter manganicus</name>
    <dbReference type="NCBI Taxonomy" id="1873176"/>
    <lineage>
        <taxon>Bacteria</taxon>
        <taxon>Pseudomonadati</taxon>
        <taxon>Pseudomonadota</taxon>
        <taxon>Alphaproteobacteria</taxon>
        <taxon>Hyphomicrobiales</taxon>
        <taxon>Phyllobacteriaceae</taxon>
        <taxon>Manganibacter</taxon>
    </lineage>
</organism>
<keyword evidence="8 10" id="KW-1133">Transmembrane helix</keyword>
<evidence type="ECO:0000256" key="2">
    <source>
        <dbReference type="ARBA" id="ARBA00004162"/>
    </source>
</evidence>
<feature type="transmembrane region" description="Helical" evidence="10">
    <location>
        <begin position="16"/>
        <end position="36"/>
    </location>
</feature>
<dbReference type="Proteomes" id="UP000191905">
    <property type="component" value="Unassembled WGS sequence"/>
</dbReference>
<keyword evidence="11" id="KW-0966">Cell projection</keyword>
<keyword evidence="6 10" id="KW-0812">Transmembrane</keyword>
<keyword evidence="12" id="KW-1185">Reference proteome</keyword>
<evidence type="ECO:0000256" key="8">
    <source>
        <dbReference type="ARBA" id="ARBA00022989"/>
    </source>
</evidence>
<accession>A0A1V8RVJ1</accession>
<dbReference type="AlphaFoldDB" id="A0A1V8RVJ1"/>
<gene>
    <name evidence="11" type="ORF">BFN67_11135</name>
</gene>
<keyword evidence="7 10" id="KW-0283">Flagellar rotation</keyword>
<sequence length="160" mass="17169">MASVDEAQPPKTGPSLVVQLAMLAAMTVAALGAGWLSGSYLKRTEAPAKPAAAKAETAEKSGVIADGMTLVDLQPITTNLAAPNDVWVRLDASLVLDEPQPEQIVQAIHQDLLAFIRTVKLHQVEGASGYQHLRADLKERAQIRSEGHVKDVLIRTLVFE</sequence>
<name>A0A1V8RVJ1_9HYPH</name>
<comment type="caution">
    <text evidence="11">The sequence shown here is derived from an EMBL/GenBank/DDBJ whole genome shotgun (WGS) entry which is preliminary data.</text>
</comment>
<comment type="subcellular location">
    <subcellularLocation>
        <location evidence="10">Cell inner membrane</location>
    </subcellularLocation>
    <subcellularLocation>
        <location evidence="2">Cell membrane</location>
        <topology evidence="2">Single-pass membrane protein</topology>
    </subcellularLocation>
</comment>
<proteinExistence type="inferred from homology"/>
<comment type="similarity">
    <text evidence="3 10">Belongs to the FliL family.</text>
</comment>
<evidence type="ECO:0000313" key="11">
    <source>
        <dbReference type="EMBL" id="OQM77039.1"/>
    </source>
</evidence>
<dbReference type="GO" id="GO:0006935">
    <property type="term" value="P:chemotaxis"/>
    <property type="evidence" value="ECO:0007669"/>
    <property type="project" value="UniProtKB-KW"/>
</dbReference>
<evidence type="ECO:0000256" key="9">
    <source>
        <dbReference type="ARBA" id="ARBA00023136"/>
    </source>
</evidence>
<keyword evidence="5 10" id="KW-0145">Chemotaxis</keyword>
<evidence type="ECO:0000256" key="3">
    <source>
        <dbReference type="ARBA" id="ARBA00008281"/>
    </source>
</evidence>
<keyword evidence="11" id="KW-0969">Cilium</keyword>
<dbReference type="GO" id="GO:0071973">
    <property type="term" value="P:bacterial-type flagellum-dependent cell motility"/>
    <property type="evidence" value="ECO:0007669"/>
    <property type="project" value="InterPro"/>
</dbReference>
<dbReference type="Pfam" id="PF03748">
    <property type="entry name" value="FliL"/>
    <property type="match status" value="1"/>
</dbReference>
<keyword evidence="4" id="KW-1003">Cell membrane</keyword>
<dbReference type="GO" id="GO:0009425">
    <property type="term" value="C:bacterial-type flagellum basal body"/>
    <property type="evidence" value="ECO:0007669"/>
    <property type="project" value="InterPro"/>
</dbReference>
<evidence type="ECO:0000256" key="4">
    <source>
        <dbReference type="ARBA" id="ARBA00022475"/>
    </source>
</evidence>
<reference evidence="11 12" key="1">
    <citation type="journal article" date="2016" name="Int. J. Syst. Evol. Microbiol.">
        <title>Pseudaminobacter manganicus sp. nov., isolated from sludge of a manganese mine.</title>
        <authorList>
            <person name="Li J."/>
            <person name="Huang J."/>
            <person name="Liao S."/>
            <person name="Wang G."/>
        </authorList>
    </citation>
    <scope>NUCLEOTIDE SEQUENCE [LARGE SCALE GENOMIC DNA]</scope>
    <source>
        <strain evidence="11 12">JH-7</strain>
    </source>
</reference>
<dbReference type="GO" id="GO:0005886">
    <property type="term" value="C:plasma membrane"/>
    <property type="evidence" value="ECO:0007669"/>
    <property type="project" value="UniProtKB-SubCell"/>
</dbReference>
<dbReference type="STRING" id="1873176.BFN67_11135"/>
<dbReference type="OrthoDB" id="7908910at2"/>
<evidence type="ECO:0000256" key="6">
    <source>
        <dbReference type="ARBA" id="ARBA00022692"/>
    </source>
</evidence>
<keyword evidence="11" id="KW-0282">Flagellum</keyword>
<keyword evidence="9 10" id="KW-0472">Membrane</keyword>
<evidence type="ECO:0000256" key="1">
    <source>
        <dbReference type="ARBA" id="ARBA00002254"/>
    </source>
</evidence>
<evidence type="ECO:0000256" key="7">
    <source>
        <dbReference type="ARBA" id="ARBA00022779"/>
    </source>
</evidence>
<evidence type="ECO:0000256" key="5">
    <source>
        <dbReference type="ARBA" id="ARBA00022500"/>
    </source>
</evidence>
<comment type="function">
    <text evidence="1 10">Controls the rotational direction of flagella during chemotaxis.</text>
</comment>
<dbReference type="EMBL" id="MDET01000003">
    <property type="protein sequence ID" value="OQM77039.1"/>
    <property type="molecule type" value="Genomic_DNA"/>
</dbReference>
<evidence type="ECO:0000313" key="12">
    <source>
        <dbReference type="Proteomes" id="UP000191905"/>
    </source>
</evidence>
<dbReference type="RefSeq" id="WP_080918165.1">
    <property type="nucleotide sequence ID" value="NZ_MDET01000003.1"/>
</dbReference>
<dbReference type="InterPro" id="IPR005503">
    <property type="entry name" value="FliL"/>
</dbReference>
<keyword evidence="10" id="KW-0997">Cell inner membrane</keyword>